<dbReference type="GO" id="GO:0016783">
    <property type="term" value="F:sulfurtransferase activity"/>
    <property type="evidence" value="ECO:0007669"/>
    <property type="project" value="InterPro"/>
</dbReference>
<dbReference type="PANTHER" id="PTHR43169">
    <property type="entry name" value="EXSB FAMILY PROTEIN"/>
    <property type="match status" value="1"/>
</dbReference>
<evidence type="ECO:0000256" key="1">
    <source>
        <dbReference type="PIRSR" id="PIRSR006661-1"/>
    </source>
</evidence>
<dbReference type="PIRSF" id="PIRSF006661">
    <property type="entry name" value="PP-lp_UCP006661"/>
    <property type="match status" value="1"/>
</dbReference>
<comment type="caution">
    <text evidence="2">The sequence shown here is derived from an EMBL/GenBank/DDBJ whole genome shotgun (WGS) entry which is preliminary data.</text>
</comment>
<feature type="active site" description="Nucleophile and sulfur donor" evidence="1">
    <location>
        <position position="178"/>
    </location>
</feature>
<reference evidence="2" key="1">
    <citation type="submission" date="2021-06" db="EMBL/GenBank/DDBJ databases">
        <authorList>
            <person name="Arsene-Ploetze F."/>
        </authorList>
    </citation>
    <scope>NUCLEOTIDE SEQUENCE</scope>
    <source>
        <strain evidence="2">SBRY1</strain>
    </source>
</reference>
<protein>
    <submittedName>
        <fullName evidence="2">ExsB family transcriptional regulator</fullName>
    </submittedName>
</protein>
<dbReference type="Gene3D" id="3.40.50.620">
    <property type="entry name" value="HUPs"/>
    <property type="match status" value="1"/>
</dbReference>
<accession>A0A9W4GYC9</accession>
<dbReference type="RefSeq" id="WP_205048385.1">
    <property type="nucleotide sequence ID" value="NZ_CAJVAX010000002.1"/>
</dbReference>
<dbReference type="PANTHER" id="PTHR43169:SF2">
    <property type="entry name" value="NAD_GMP SYNTHASE DOMAIN-CONTAINING PROTEIN"/>
    <property type="match status" value="1"/>
</dbReference>
<dbReference type="SUPFAM" id="SSF52402">
    <property type="entry name" value="Adenine nucleotide alpha hydrolases-like"/>
    <property type="match status" value="1"/>
</dbReference>
<dbReference type="InterPro" id="IPR005232">
    <property type="entry name" value="LarE"/>
</dbReference>
<sequence length="279" mass="28817">MTDVESDAQRLLEQFDGRGRVAVAFSGGADSALVLAAAVRALGAADVLAVTAVSESLASGELERAADVAAGLRVAHLTPRTRELERAGYRANGPDRCYFCKSEVLDSIGRIAAESGFRQVATGTNADDAADLFRPGIRAGSERGVLTPLLGAGLTKQQVRRLSRHWSLPTWDKPATPCLASRVAYGLRISGPRLARVDRAEAAVRTALGAAGVEAADLRVRDLGGGRARVEVPAGVLGEAAALAGLRDVLASAGFDADAVEVAAFRSGALNDPPAAAPR</sequence>
<dbReference type="InterPro" id="IPR052188">
    <property type="entry name" value="Ni-pincer_cofactor_biosynth"/>
</dbReference>
<evidence type="ECO:0000313" key="3">
    <source>
        <dbReference type="Proteomes" id="UP001153328"/>
    </source>
</evidence>
<dbReference type="AlphaFoldDB" id="A0A9W4GYC9"/>
<keyword evidence="3" id="KW-1185">Reference proteome</keyword>
<name>A0A9W4GYC9_9ACTN</name>
<gene>
    <name evidence="2" type="ORF">SBRY_100037</name>
</gene>
<dbReference type="Proteomes" id="UP001153328">
    <property type="component" value="Unassembled WGS sequence"/>
</dbReference>
<organism evidence="2 3">
    <name type="scientific">Actinacidiphila bryophytorum</name>
    <dbReference type="NCBI Taxonomy" id="1436133"/>
    <lineage>
        <taxon>Bacteria</taxon>
        <taxon>Bacillati</taxon>
        <taxon>Actinomycetota</taxon>
        <taxon>Actinomycetes</taxon>
        <taxon>Kitasatosporales</taxon>
        <taxon>Streptomycetaceae</taxon>
        <taxon>Actinacidiphila</taxon>
    </lineage>
</organism>
<evidence type="ECO:0000313" key="2">
    <source>
        <dbReference type="EMBL" id="CAG7612560.1"/>
    </source>
</evidence>
<dbReference type="EMBL" id="CAJVAX010000002">
    <property type="protein sequence ID" value="CAG7612560.1"/>
    <property type="molecule type" value="Genomic_DNA"/>
</dbReference>
<dbReference type="InterPro" id="IPR014729">
    <property type="entry name" value="Rossmann-like_a/b/a_fold"/>
</dbReference>
<proteinExistence type="predicted"/>